<evidence type="ECO:0000259" key="5">
    <source>
        <dbReference type="SMART" id="SM00560"/>
    </source>
</evidence>
<feature type="domain" description="LamG-like jellyroll fold" evidence="5">
    <location>
        <begin position="773"/>
        <end position="915"/>
    </location>
</feature>
<dbReference type="AlphaFoldDB" id="A0A8J4EIR3"/>
<keyword evidence="2" id="KW-1015">Disulfide bond</keyword>
<sequence>MCRGRVPCLRGVALAVGVSLAGAAPGAVHAAPAGSPSGAVADDPGPQAPADQVTAMRKAHLSKQRVEIVSQRTESSQTFAEPDGTITQEATPRPARVHASDGSWAAVDTSLTHDANGGVSPASTSAGLRFSGGGDGPMATIVSAGKSLSLQWPHGSLPAPSLEGSSATYAEVLPGVDLRLTAMVDGFSEVLVIKTRQAADNPDLASLRLGLAVDGVSVSVAASGVLTAMDGDGATVFGAPAALMWDSSDPSAPVTNVAKHAAAPAQARTARVDTSLDEGGDGLTLIPDPGMLTDPDTVFPVFVDPDVSTSLYTWTYVDSQFGDQAYMSKKGRSDAPAGRYTDTKNGGEYIQRSYIRFKFAKSLANTKVVSAEFRAYSHYQWNGTPTDHLVHAYSTSAPSEDTTWNHQPSHYKDLGAHSVKAGTWVGFNATAAVQQAADNDWLHLAFELKADDESSVEKRETYSMTDSTQPKLAVTIDHKPNTPTGLKMSPCYKACSSPATVSSKYPTMYASVSDPDGGNLKVVKIEVYTADGATKASYTYNTLTNIKSGGSIKWTSPSPRNLDNYKWHAQACDAYNWCSDWSSWFNFTVDTDNPTTPKVYSAEYPELVHGSNQWYGGVGQEGTFELQPNGVTGVVEYRYDFDRSPPGTVVAATNDRATVKLTPSTDGVHWLYVQSVDRAGNVSEQVGYEFGVASAPGKAGEWTFDEGSGTTAADTSDASEPGGPTNRHPVTLNNGTSWVPGHVGDYAVAMNGTDQYATSDTAVIDTTGGATGGGFTVSAWAYLDDNSRYHTVLSQDGQQSSAFYLQYRSDPDCDCWAFGMRDADTADGVTTVALSQDKAWLQEWTHLVGVYDAVNHQLRLYVNGVLQPDQPSFSSPIASTSPLNIGRGLHGGQIGWYWQGEVDNVRAYQRVMSDPEITHQAAEADYPELVTG</sequence>
<evidence type="ECO:0000256" key="3">
    <source>
        <dbReference type="SAM" id="MobiDB-lite"/>
    </source>
</evidence>
<accession>A0A8J4EIR3</accession>
<feature type="compositionally biased region" description="Low complexity" evidence="3">
    <location>
        <begin position="27"/>
        <end position="41"/>
    </location>
</feature>
<evidence type="ECO:0000313" key="6">
    <source>
        <dbReference type="EMBL" id="GIL26347.1"/>
    </source>
</evidence>
<evidence type="ECO:0000256" key="1">
    <source>
        <dbReference type="ARBA" id="ARBA00022729"/>
    </source>
</evidence>
<dbReference type="Gene3D" id="2.60.120.200">
    <property type="match status" value="1"/>
</dbReference>
<feature type="region of interest" description="Disordered" evidence="3">
    <location>
        <begin position="71"/>
        <end position="95"/>
    </location>
</feature>
<dbReference type="Pfam" id="PF13385">
    <property type="entry name" value="Laminin_G_3"/>
    <property type="match status" value="1"/>
</dbReference>
<dbReference type="NCBIfam" id="NF033679">
    <property type="entry name" value="DNRLRE_dom"/>
    <property type="match status" value="1"/>
</dbReference>
<dbReference type="PANTHER" id="PTHR46943:SF1">
    <property type="entry name" value="PENTRAXIN-RELATED PROTEIN PTX3"/>
    <property type="match status" value="1"/>
</dbReference>
<protein>
    <recommendedName>
        <fullName evidence="5">LamG-like jellyroll fold domain-containing protein</fullName>
    </recommendedName>
</protein>
<reference evidence="7" key="1">
    <citation type="journal article" date="2021" name="Int. J. Syst. Evol. Microbiol.">
        <title>Actinocatenispora comari sp. nov., an endophytic actinomycete isolated from aerial parts of Comarum salesowianum.</title>
        <authorList>
            <person name="Oyunbileg N."/>
            <person name="Iizaka Y."/>
            <person name="Hamada M."/>
            <person name="Davaapurev B.O."/>
            <person name="Fukumoto A."/>
            <person name="Tsetseg B."/>
            <person name="Kato F."/>
            <person name="Tamura T."/>
            <person name="Batkhuu J."/>
            <person name="Anzai Y."/>
        </authorList>
    </citation>
    <scope>NUCLEOTIDE SEQUENCE [LARGE SCALE GENOMIC DNA]</scope>
    <source>
        <strain evidence="7">NUM-2625</strain>
    </source>
</reference>
<dbReference type="GO" id="GO:0006955">
    <property type="term" value="P:immune response"/>
    <property type="evidence" value="ECO:0007669"/>
    <property type="project" value="InterPro"/>
</dbReference>
<feature type="region of interest" description="Disordered" evidence="3">
    <location>
        <begin position="705"/>
        <end position="736"/>
    </location>
</feature>
<evidence type="ECO:0000313" key="7">
    <source>
        <dbReference type="Proteomes" id="UP000614996"/>
    </source>
</evidence>
<dbReference type="InterPro" id="IPR013320">
    <property type="entry name" value="ConA-like_dom_sf"/>
</dbReference>
<dbReference type="PANTHER" id="PTHR46943">
    <property type="entry name" value="PENTRAXIN-RELATED PROTEIN PTX3"/>
    <property type="match status" value="1"/>
</dbReference>
<keyword evidence="7" id="KW-1185">Reference proteome</keyword>
<feature type="compositionally biased region" description="Polar residues" evidence="3">
    <location>
        <begin position="71"/>
        <end position="90"/>
    </location>
</feature>
<dbReference type="InterPro" id="IPR006558">
    <property type="entry name" value="LamG-like"/>
</dbReference>
<proteinExistence type="predicted"/>
<gene>
    <name evidence="6" type="ORF">NUM_16010</name>
</gene>
<dbReference type="SUPFAM" id="SSF49899">
    <property type="entry name" value="Concanavalin A-like lectins/glucanases"/>
    <property type="match status" value="1"/>
</dbReference>
<feature type="compositionally biased region" description="Polar residues" evidence="3">
    <location>
        <begin position="708"/>
        <end position="718"/>
    </location>
</feature>
<evidence type="ECO:0000256" key="2">
    <source>
        <dbReference type="ARBA" id="ARBA00023157"/>
    </source>
</evidence>
<name>A0A8J4EIR3_9ACTN</name>
<dbReference type="InterPro" id="IPR042837">
    <property type="entry name" value="PTX3"/>
</dbReference>
<dbReference type="Proteomes" id="UP000614996">
    <property type="component" value="Unassembled WGS sequence"/>
</dbReference>
<evidence type="ECO:0000256" key="4">
    <source>
        <dbReference type="SAM" id="SignalP"/>
    </source>
</evidence>
<dbReference type="EMBL" id="BOPO01000022">
    <property type="protein sequence ID" value="GIL26347.1"/>
    <property type="molecule type" value="Genomic_DNA"/>
</dbReference>
<feature type="chain" id="PRO_5035217614" description="LamG-like jellyroll fold domain-containing protein" evidence="4">
    <location>
        <begin position="31"/>
        <end position="932"/>
    </location>
</feature>
<keyword evidence="1 4" id="KW-0732">Signal</keyword>
<dbReference type="SMART" id="SM00560">
    <property type="entry name" value="LamGL"/>
    <property type="match status" value="1"/>
</dbReference>
<comment type="caution">
    <text evidence="6">The sequence shown here is derived from an EMBL/GenBank/DDBJ whole genome shotgun (WGS) entry which is preliminary data.</text>
</comment>
<feature type="signal peptide" evidence="4">
    <location>
        <begin position="1"/>
        <end position="30"/>
    </location>
</feature>
<organism evidence="6 7">
    <name type="scientific">Actinocatenispora comari</name>
    <dbReference type="NCBI Taxonomy" id="2807577"/>
    <lineage>
        <taxon>Bacteria</taxon>
        <taxon>Bacillati</taxon>
        <taxon>Actinomycetota</taxon>
        <taxon>Actinomycetes</taxon>
        <taxon>Micromonosporales</taxon>
        <taxon>Micromonosporaceae</taxon>
        <taxon>Actinocatenispora</taxon>
    </lineage>
</organism>
<feature type="region of interest" description="Disordered" evidence="3">
    <location>
        <begin position="27"/>
        <end position="50"/>
    </location>
</feature>